<organism evidence="2 3">
    <name type="scientific">Catenovulum agarivorans DS-2</name>
    <dbReference type="NCBI Taxonomy" id="1328313"/>
    <lineage>
        <taxon>Bacteria</taxon>
        <taxon>Pseudomonadati</taxon>
        <taxon>Pseudomonadota</taxon>
        <taxon>Gammaproteobacteria</taxon>
        <taxon>Alteromonadales</taxon>
        <taxon>Alteromonadaceae</taxon>
        <taxon>Catenovulum</taxon>
    </lineage>
</organism>
<evidence type="ECO:0000256" key="1">
    <source>
        <dbReference type="SAM" id="Phobius"/>
    </source>
</evidence>
<reference evidence="2 3" key="1">
    <citation type="journal article" date="2014" name="Genome Announc.">
        <title>Draft Genome Sequence of the Agar-Degrading Bacterium Catenovulum sp. Strain DS-2, Isolated from Intestines of Haliotis diversicolor.</title>
        <authorList>
            <person name="Shan D."/>
            <person name="Li X."/>
            <person name="Gu Z."/>
            <person name="Wei G."/>
            <person name="Gao Z."/>
            <person name="Shao Z."/>
        </authorList>
    </citation>
    <scope>NUCLEOTIDE SEQUENCE [LARGE SCALE GENOMIC DNA]</scope>
    <source>
        <strain evidence="2 3">DS-2</strain>
    </source>
</reference>
<sequence length="67" mass="7697">MQITWQDIFRTGFVVFVLVLLYQLVFVKAAYFDWLAAPVAAGLSMAVICLIKRCVKHPRPTSQHQME</sequence>
<dbReference type="RefSeq" id="WP_035013592.1">
    <property type="nucleotide sequence ID" value="NZ_ARZY01000006.1"/>
</dbReference>
<dbReference type="STRING" id="1328313.DS2_05195"/>
<keyword evidence="1" id="KW-0472">Membrane</keyword>
<dbReference type="Proteomes" id="UP000019276">
    <property type="component" value="Unassembled WGS sequence"/>
</dbReference>
<comment type="caution">
    <text evidence="2">The sequence shown here is derived from an EMBL/GenBank/DDBJ whole genome shotgun (WGS) entry which is preliminary data.</text>
</comment>
<accession>W7QH83</accession>
<feature type="transmembrane region" description="Helical" evidence="1">
    <location>
        <begin position="7"/>
        <end position="25"/>
    </location>
</feature>
<dbReference type="OrthoDB" id="9923571at2"/>
<feature type="transmembrane region" description="Helical" evidence="1">
    <location>
        <begin position="31"/>
        <end position="51"/>
    </location>
</feature>
<evidence type="ECO:0000313" key="3">
    <source>
        <dbReference type="Proteomes" id="UP000019276"/>
    </source>
</evidence>
<keyword evidence="3" id="KW-1185">Reference proteome</keyword>
<evidence type="ECO:0000313" key="2">
    <source>
        <dbReference type="EMBL" id="EWH11226.1"/>
    </source>
</evidence>
<proteinExistence type="predicted"/>
<dbReference type="AlphaFoldDB" id="W7QH83"/>
<keyword evidence="1" id="KW-1133">Transmembrane helix</keyword>
<name>W7QH83_9ALTE</name>
<gene>
    <name evidence="2" type="ORF">DS2_05195</name>
</gene>
<protein>
    <submittedName>
        <fullName evidence="2">Uncharacterized protein</fullName>
    </submittedName>
</protein>
<dbReference type="EMBL" id="ARZY01000006">
    <property type="protein sequence ID" value="EWH11226.1"/>
    <property type="molecule type" value="Genomic_DNA"/>
</dbReference>
<keyword evidence="1" id="KW-0812">Transmembrane</keyword>